<proteinExistence type="predicted"/>
<evidence type="ECO:0000256" key="3">
    <source>
        <dbReference type="ARBA" id="ARBA00004760"/>
    </source>
</evidence>
<feature type="domain" description="TLC" evidence="11">
    <location>
        <begin position="129"/>
        <end position="326"/>
    </location>
</feature>
<keyword evidence="6 10" id="KW-1133">Transmembrane helix</keyword>
<dbReference type="Pfam" id="PF03798">
    <property type="entry name" value="TRAM_LAG1_CLN8"/>
    <property type="match status" value="1"/>
</dbReference>
<keyword evidence="7 9" id="KW-0472">Membrane</keyword>
<comment type="pathway">
    <text evidence="3">Lipid metabolism; sphingolipid metabolism.</text>
</comment>
<evidence type="ECO:0000256" key="2">
    <source>
        <dbReference type="ARBA" id="ARBA00004586"/>
    </source>
</evidence>
<dbReference type="OrthoDB" id="537032at2759"/>
<organism evidence="12 13">
    <name type="scientific">Manduca sexta</name>
    <name type="common">Tobacco hawkmoth</name>
    <name type="synonym">Tobacco hornworm</name>
    <dbReference type="NCBI Taxonomy" id="7130"/>
    <lineage>
        <taxon>Eukaryota</taxon>
        <taxon>Metazoa</taxon>
        <taxon>Ecdysozoa</taxon>
        <taxon>Arthropoda</taxon>
        <taxon>Hexapoda</taxon>
        <taxon>Insecta</taxon>
        <taxon>Pterygota</taxon>
        <taxon>Neoptera</taxon>
        <taxon>Endopterygota</taxon>
        <taxon>Lepidoptera</taxon>
        <taxon>Glossata</taxon>
        <taxon>Ditrysia</taxon>
        <taxon>Bombycoidea</taxon>
        <taxon>Sphingidae</taxon>
        <taxon>Sphinginae</taxon>
        <taxon>Sphingini</taxon>
        <taxon>Manduca</taxon>
    </lineage>
</organism>
<sequence length="349" mass="41325">MSRISEWFWTESVWLPANVSWSDVTNAPGKSVVYSELNDFLYVLPFGAMIFFVRYLLERYCFIPLGRLLNIPEKNVRKLLHNDILETAFLASPKKANFSKLSKKVDMTERQVERWWRLRSNSNKPSQLVKFCESIWKFVFYIFVTLYGLYVLWDKEWFWNFDNCFNGYPHQGVTDDIRRYYMFQTANCWYLLIFQFRAVKRKDSWQMYVHHFAAISLLSISWTNSMYRIGTLVLVLHDCGDIALEAGKALKYAKYQNACNCTFVVFITVWIGTRIIFYPNYVIAISSEYAKTATMYYVLKAMLWMLFGLHLIWTWYILQIAYKAVRAGEVEGDVRSSDSEEIEISNHSD</sequence>
<dbReference type="PROSITE" id="PS50922">
    <property type="entry name" value="TLC"/>
    <property type="match status" value="1"/>
</dbReference>
<dbReference type="Proteomes" id="UP000791440">
    <property type="component" value="Unassembled WGS sequence"/>
</dbReference>
<feature type="transmembrane region" description="Helical" evidence="10">
    <location>
        <begin position="180"/>
        <end position="199"/>
    </location>
</feature>
<feature type="transmembrane region" description="Helical" evidence="10">
    <location>
        <begin position="297"/>
        <end position="318"/>
    </location>
</feature>
<reference evidence="12" key="2">
    <citation type="submission" date="2020-12" db="EMBL/GenBank/DDBJ databases">
        <authorList>
            <person name="Kanost M."/>
        </authorList>
    </citation>
    <scope>NUCLEOTIDE SEQUENCE</scope>
</reference>
<evidence type="ECO:0000256" key="1">
    <source>
        <dbReference type="ARBA" id="ARBA00004127"/>
    </source>
</evidence>
<evidence type="ECO:0000256" key="4">
    <source>
        <dbReference type="ARBA" id="ARBA00004991"/>
    </source>
</evidence>
<dbReference type="PIRSF" id="PIRSF005225">
    <property type="entry name" value="LAG1_LAC1"/>
    <property type="match status" value="1"/>
</dbReference>
<dbReference type="EMBL" id="JH668337">
    <property type="protein sequence ID" value="KAG6446777.1"/>
    <property type="molecule type" value="Genomic_DNA"/>
</dbReference>
<gene>
    <name evidence="12" type="ORF">O3G_MSEX004582</name>
</gene>
<comment type="caution">
    <text evidence="12">The sequence shown here is derived from an EMBL/GenBank/DDBJ whole genome shotgun (WGS) entry which is preliminary data.</text>
</comment>
<evidence type="ECO:0000313" key="13">
    <source>
        <dbReference type="Proteomes" id="UP000791440"/>
    </source>
</evidence>
<dbReference type="InterPro" id="IPR006634">
    <property type="entry name" value="TLC-dom"/>
</dbReference>
<dbReference type="GO" id="GO:0046513">
    <property type="term" value="P:ceramide biosynthetic process"/>
    <property type="evidence" value="ECO:0007669"/>
    <property type="project" value="InterPro"/>
</dbReference>
<accession>A0A921YVK5</accession>
<protein>
    <recommendedName>
        <fullName evidence="11">TLC domain-containing protein</fullName>
    </recommendedName>
</protein>
<dbReference type="AlphaFoldDB" id="A0A921YVK5"/>
<dbReference type="SMART" id="SM00724">
    <property type="entry name" value="TLC"/>
    <property type="match status" value="1"/>
</dbReference>
<feature type="transmembrane region" description="Helical" evidence="10">
    <location>
        <begin position="134"/>
        <end position="153"/>
    </location>
</feature>
<evidence type="ECO:0000259" key="11">
    <source>
        <dbReference type="PROSITE" id="PS50922"/>
    </source>
</evidence>
<evidence type="ECO:0000313" key="12">
    <source>
        <dbReference type="EMBL" id="KAG6446776.1"/>
    </source>
</evidence>
<dbReference type="EMBL" id="JH668337">
    <property type="protein sequence ID" value="KAG6446774.1"/>
    <property type="molecule type" value="Genomic_DNA"/>
</dbReference>
<dbReference type="FunFam" id="1.10.10.60:FF:000020">
    <property type="entry name" value="Ceramide synthase 5"/>
    <property type="match status" value="1"/>
</dbReference>
<dbReference type="EMBL" id="JH668337">
    <property type="protein sequence ID" value="KAG6446775.1"/>
    <property type="molecule type" value="Genomic_DNA"/>
</dbReference>
<keyword evidence="5 9" id="KW-0812">Transmembrane</keyword>
<evidence type="ECO:0000256" key="6">
    <source>
        <dbReference type="ARBA" id="ARBA00022989"/>
    </source>
</evidence>
<evidence type="ECO:0000256" key="7">
    <source>
        <dbReference type="ARBA" id="ARBA00023136"/>
    </source>
</evidence>
<dbReference type="PANTHER" id="PTHR12560">
    <property type="entry name" value="LONGEVITY ASSURANCE FACTOR 1 LAG1"/>
    <property type="match status" value="1"/>
</dbReference>
<dbReference type="Gene3D" id="1.10.10.60">
    <property type="entry name" value="Homeodomain-like"/>
    <property type="match status" value="1"/>
</dbReference>
<dbReference type="GO" id="GO:0005789">
    <property type="term" value="C:endoplasmic reticulum membrane"/>
    <property type="evidence" value="ECO:0007669"/>
    <property type="project" value="UniProtKB-SubCell"/>
</dbReference>
<keyword evidence="13" id="KW-1185">Reference proteome</keyword>
<dbReference type="PANTHER" id="PTHR12560:SF0">
    <property type="entry name" value="LD18904P"/>
    <property type="match status" value="1"/>
</dbReference>
<name>A0A921YVK5_MANSE</name>
<evidence type="ECO:0000256" key="8">
    <source>
        <dbReference type="ARBA" id="ARBA00049036"/>
    </source>
</evidence>
<feature type="transmembrane region" description="Helical" evidence="10">
    <location>
        <begin position="258"/>
        <end position="277"/>
    </location>
</feature>
<comment type="subcellular location">
    <subcellularLocation>
        <location evidence="1">Endomembrane system</location>
        <topology evidence="1">Multi-pass membrane protein</topology>
    </subcellularLocation>
    <subcellularLocation>
        <location evidence="2">Endoplasmic reticulum membrane</location>
    </subcellularLocation>
</comment>
<dbReference type="GO" id="GO:0050291">
    <property type="term" value="F:sphingosine N-acyltransferase activity"/>
    <property type="evidence" value="ECO:0007669"/>
    <property type="project" value="InterPro"/>
</dbReference>
<dbReference type="EMBL" id="JH668337">
    <property type="protein sequence ID" value="KAG6446776.1"/>
    <property type="molecule type" value="Genomic_DNA"/>
</dbReference>
<comment type="catalytic activity">
    <reaction evidence="8">
        <text>sphinganine + octadecanoyl-CoA = N-(octadecanoyl)-sphinganine + CoA + H(+)</text>
        <dbReference type="Rhea" id="RHEA:36547"/>
        <dbReference type="ChEBI" id="CHEBI:15378"/>
        <dbReference type="ChEBI" id="CHEBI:57287"/>
        <dbReference type="ChEBI" id="CHEBI:57394"/>
        <dbReference type="ChEBI" id="CHEBI:57817"/>
        <dbReference type="ChEBI" id="CHEBI:67033"/>
    </reaction>
    <physiologicalReaction direction="left-to-right" evidence="8">
        <dbReference type="Rhea" id="RHEA:36548"/>
    </physiologicalReaction>
</comment>
<evidence type="ECO:0000256" key="9">
    <source>
        <dbReference type="PROSITE-ProRule" id="PRU00205"/>
    </source>
</evidence>
<dbReference type="InterPro" id="IPR016439">
    <property type="entry name" value="Lag1/Lac1-like"/>
</dbReference>
<evidence type="ECO:0000256" key="10">
    <source>
        <dbReference type="SAM" id="Phobius"/>
    </source>
</evidence>
<comment type="pathway">
    <text evidence="4">Sphingolipid metabolism.</text>
</comment>
<feature type="transmembrane region" description="Helical" evidence="10">
    <location>
        <begin position="40"/>
        <end position="57"/>
    </location>
</feature>
<evidence type="ECO:0000256" key="5">
    <source>
        <dbReference type="ARBA" id="ARBA00022692"/>
    </source>
</evidence>
<reference evidence="12" key="1">
    <citation type="journal article" date="2016" name="Insect Biochem. Mol. Biol.">
        <title>Multifaceted biological insights from a draft genome sequence of the tobacco hornworm moth, Manduca sexta.</title>
        <authorList>
            <person name="Kanost M.R."/>
            <person name="Arrese E.L."/>
            <person name="Cao X."/>
            <person name="Chen Y.R."/>
            <person name="Chellapilla S."/>
            <person name="Goldsmith M.R."/>
            <person name="Grosse-Wilde E."/>
            <person name="Heckel D.G."/>
            <person name="Herndon N."/>
            <person name="Jiang H."/>
            <person name="Papanicolaou A."/>
            <person name="Qu J."/>
            <person name="Soulages J.L."/>
            <person name="Vogel H."/>
            <person name="Walters J."/>
            <person name="Waterhouse R.M."/>
            <person name="Ahn S.J."/>
            <person name="Almeida F.C."/>
            <person name="An C."/>
            <person name="Aqrawi P."/>
            <person name="Bretschneider A."/>
            <person name="Bryant W.B."/>
            <person name="Bucks S."/>
            <person name="Chao H."/>
            <person name="Chevignon G."/>
            <person name="Christen J.M."/>
            <person name="Clarke D.F."/>
            <person name="Dittmer N.T."/>
            <person name="Ferguson L.C.F."/>
            <person name="Garavelou S."/>
            <person name="Gordon K.H.J."/>
            <person name="Gunaratna R.T."/>
            <person name="Han Y."/>
            <person name="Hauser F."/>
            <person name="He Y."/>
            <person name="Heidel-Fischer H."/>
            <person name="Hirsh A."/>
            <person name="Hu Y."/>
            <person name="Jiang H."/>
            <person name="Kalra D."/>
            <person name="Klinner C."/>
            <person name="Konig C."/>
            <person name="Kovar C."/>
            <person name="Kroll A.R."/>
            <person name="Kuwar S.S."/>
            <person name="Lee S.L."/>
            <person name="Lehman R."/>
            <person name="Li K."/>
            <person name="Li Z."/>
            <person name="Liang H."/>
            <person name="Lovelace S."/>
            <person name="Lu Z."/>
            <person name="Mansfield J.H."/>
            <person name="McCulloch K.J."/>
            <person name="Mathew T."/>
            <person name="Morton B."/>
            <person name="Muzny D.M."/>
            <person name="Neunemann D."/>
            <person name="Ongeri F."/>
            <person name="Pauchet Y."/>
            <person name="Pu L.L."/>
            <person name="Pyrousis I."/>
            <person name="Rao X.J."/>
            <person name="Redding A."/>
            <person name="Roesel C."/>
            <person name="Sanchez-Gracia A."/>
            <person name="Schaack S."/>
            <person name="Shukla A."/>
            <person name="Tetreau G."/>
            <person name="Wang Y."/>
            <person name="Xiong G.H."/>
            <person name="Traut W."/>
            <person name="Walsh T.K."/>
            <person name="Worley K.C."/>
            <person name="Wu D."/>
            <person name="Wu W."/>
            <person name="Wu Y.Q."/>
            <person name="Zhang X."/>
            <person name="Zou Z."/>
            <person name="Zucker H."/>
            <person name="Briscoe A.D."/>
            <person name="Burmester T."/>
            <person name="Clem R.J."/>
            <person name="Feyereisen R."/>
            <person name="Grimmelikhuijzen C.J.P."/>
            <person name="Hamodrakas S.J."/>
            <person name="Hansson B.S."/>
            <person name="Huguet E."/>
            <person name="Jermiin L.S."/>
            <person name="Lan Q."/>
            <person name="Lehman H.K."/>
            <person name="Lorenzen M."/>
            <person name="Merzendorfer H."/>
            <person name="Michalopoulos I."/>
            <person name="Morton D.B."/>
            <person name="Muthukrishnan S."/>
            <person name="Oakeshott J.G."/>
            <person name="Palmer W."/>
            <person name="Park Y."/>
            <person name="Passarelli A.L."/>
            <person name="Rozas J."/>
            <person name="Schwartz L.M."/>
            <person name="Smith W."/>
            <person name="Southgate A."/>
            <person name="Vilcinskas A."/>
            <person name="Vogt R."/>
            <person name="Wang P."/>
            <person name="Werren J."/>
            <person name="Yu X.Q."/>
            <person name="Zhou J.J."/>
            <person name="Brown S.J."/>
            <person name="Scherer S.E."/>
            <person name="Richards S."/>
            <person name="Blissard G.W."/>
        </authorList>
    </citation>
    <scope>NUCLEOTIDE SEQUENCE</scope>
</reference>